<feature type="transmembrane region" description="Helical" evidence="1">
    <location>
        <begin position="6"/>
        <end position="28"/>
    </location>
</feature>
<evidence type="ECO:0000313" key="3">
    <source>
        <dbReference type="Proteomes" id="UP000509448"/>
    </source>
</evidence>
<keyword evidence="1" id="KW-1133">Transmembrane helix</keyword>
<dbReference type="KEGG" id="ccai:NAS2_0735"/>
<gene>
    <name evidence="2" type="ORF">NAS2_0735</name>
</gene>
<dbReference type="InterPro" id="IPR011397">
    <property type="entry name" value="YhfC"/>
</dbReference>
<dbReference type="Proteomes" id="UP000509448">
    <property type="component" value="Chromosome"/>
</dbReference>
<sequence length="256" mass="28178">MTPDIDAVYFLTPVAVMAISFGPIVYLWRRGRLGPRVLLYAFIAYFSAIAAKYVVQDLTLRVVESTSSPAILGLYYGVQTSILEVGLAYAVVRSFRRSFRADDAPGYGLSLGMWENGVMIALPLLLDYIVYYLMIPRSPQLYSLVARDAPSLFLPATSALPLIGFSVLERISSLLLHLSWGYLAVVSVLTGRRRYVVYAMAMGFADFLVPFEGILGIAAFEALLFAMALVAASFTFLLISRRVTGDTVRALSVAER</sequence>
<keyword evidence="1" id="KW-0812">Transmembrane</keyword>
<feature type="transmembrane region" description="Helical" evidence="1">
    <location>
        <begin position="74"/>
        <end position="92"/>
    </location>
</feature>
<name>A0A4P2VCB0_9ARCH</name>
<organism evidence="2 3">
    <name type="scientific">Conexivisphaera calida</name>
    <dbReference type="NCBI Taxonomy" id="1874277"/>
    <lineage>
        <taxon>Archaea</taxon>
        <taxon>Nitrososphaerota</taxon>
        <taxon>Conexivisphaeria</taxon>
        <taxon>Conexivisphaerales</taxon>
        <taxon>Conexivisphaeraceae</taxon>
        <taxon>Conexivisphaera</taxon>
    </lineage>
</organism>
<evidence type="ECO:0000313" key="2">
    <source>
        <dbReference type="EMBL" id="BBE42124.1"/>
    </source>
</evidence>
<keyword evidence="1" id="KW-0472">Membrane</keyword>
<reference evidence="2 3" key="1">
    <citation type="journal article" date="2019" name="ISME J.">
        <title>Isolation and characterization of a thermophilic sulfur- and iron-reducing thaumarchaeote from a terrestrial acidic hot spring.</title>
        <authorList>
            <person name="Kato S."/>
            <person name="Itoh T."/>
            <person name="Yuki M."/>
            <person name="Nagamori M."/>
            <person name="Ohnishi M."/>
            <person name="Uematsu K."/>
            <person name="Suzuki K."/>
            <person name="Takashina T."/>
            <person name="Ohkuma M."/>
        </authorList>
    </citation>
    <scope>NUCLEOTIDE SEQUENCE [LARGE SCALE GENOMIC DNA]</scope>
    <source>
        <strain evidence="2 3">NAS-02</strain>
    </source>
</reference>
<proteinExistence type="predicted"/>
<dbReference type="EMBL" id="AP018732">
    <property type="protein sequence ID" value="BBE42124.1"/>
    <property type="molecule type" value="Genomic_DNA"/>
</dbReference>
<dbReference type="GeneID" id="55584549"/>
<dbReference type="RefSeq" id="WP_174448391.1">
    <property type="nucleotide sequence ID" value="NZ_AP018732.1"/>
</dbReference>
<dbReference type="OrthoDB" id="39725at2157"/>
<feature type="transmembrane region" description="Helical" evidence="1">
    <location>
        <begin position="217"/>
        <end position="239"/>
    </location>
</feature>
<evidence type="ECO:0000256" key="1">
    <source>
        <dbReference type="SAM" id="Phobius"/>
    </source>
</evidence>
<feature type="transmembrane region" description="Helical" evidence="1">
    <location>
        <begin position="195"/>
        <end position="211"/>
    </location>
</feature>
<dbReference type="Pfam" id="PF10086">
    <property type="entry name" value="YhfC"/>
    <property type="match status" value="1"/>
</dbReference>
<accession>A0A4P2VCB0</accession>
<keyword evidence="3" id="KW-1185">Reference proteome</keyword>
<dbReference type="AlphaFoldDB" id="A0A4P2VCB0"/>
<feature type="transmembrane region" description="Helical" evidence="1">
    <location>
        <begin position="113"/>
        <end position="134"/>
    </location>
</feature>
<protein>
    <submittedName>
        <fullName evidence="2">Transporter</fullName>
    </submittedName>
</protein>
<feature type="transmembrane region" description="Helical" evidence="1">
    <location>
        <begin position="37"/>
        <end position="54"/>
    </location>
</feature>
<feature type="transmembrane region" description="Helical" evidence="1">
    <location>
        <begin position="159"/>
        <end position="183"/>
    </location>
</feature>